<dbReference type="RefSeq" id="WP_190253570.1">
    <property type="nucleotide sequence ID" value="NZ_BMPI01000035.1"/>
</dbReference>
<sequence length="66" mass="7064">MNGQQLSWTEATVADEFAGAVVSLASLCEHRPDRAEQLRLAAVGKLDEQGRALLVALTAQITEEAL</sequence>
<dbReference type="EMBL" id="BMPI01000035">
    <property type="protein sequence ID" value="GGM52543.1"/>
    <property type="molecule type" value="Genomic_DNA"/>
</dbReference>
<keyword evidence="2" id="KW-1185">Reference proteome</keyword>
<reference evidence="1" key="2">
    <citation type="submission" date="2020-09" db="EMBL/GenBank/DDBJ databases">
        <authorList>
            <person name="Sun Q."/>
            <person name="Ohkuma M."/>
        </authorList>
    </citation>
    <scope>NUCLEOTIDE SEQUENCE</scope>
    <source>
        <strain evidence="1">JCM 19831</strain>
    </source>
</reference>
<name>A0A917U2S7_9ACTN</name>
<dbReference type="Proteomes" id="UP000642070">
    <property type="component" value="Unassembled WGS sequence"/>
</dbReference>
<evidence type="ECO:0000313" key="1">
    <source>
        <dbReference type="EMBL" id="GGM52543.1"/>
    </source>
</evidence>
<protein>
    <submittedName>
        <fullName evidence="1">Uncharacterized protein</fullName>
    </submittedName>
</protein>
<proteinExistence type="predicted"/>
<dbReference type="AlphaFoldDB" id="A0A917U2S7"/>
<evidence type="ECO:0000313" key="2">
    <source>
        <dbReference type="Proteomes" id="UP000642070"/>
    </source>
</evidence>
<accession>A0A917U2S7</accession>
<comment type="caution">
    <text evidence="1">The sequence shown here is derived from an EMBL/GenBank/DDBJ whole genome shotgun (WGS) entry which is preliminary data.</text>
</comment>
<gene>
    <name evidence="1" type="ORF">GCM10007977_062560</name>
</gene>
<reference evidence="1" key="1">
    <citation type="journal article" date="2014" name="Int. J. Syst. Evol. Microbiol.">
        <title>Complete genome sequence of Corynebacterium casei LMG S-19264T (=DSM 44701T), isolated from a smear-ripened cheese.</title>
        <authorList>
            <consortium name="US DOE Joint Genome Institute (JGI-PGF)"/>
            <person name="Walter F."/>
            <person name="Albersmeier A."/>
            <person name="Kalinowski J."/>
            <person name="Ruckert C."/>
        </authorList>
    </citation>
    <scope>NUCLEOTIDE SEQUENCE</scope>
    <source>
        <strain evidence="1">JCM 19831</strain>
    </source>
</reference>
<organism evidence="1 2">
    <name type="scientific">Dactylosporangium sucinum</name>
    <dbReference type="NCBI Taxonomy" id="1424081"/>
    <lineage>
        <taxon>Bacteria</taxon>
        <taxon>Bacillati</taxon>
        <taxon>Actinomycetota</taxon>
        <taxon>Actinomycetes</taxon>
        <taxon>Micromonosporales</taxon>
        <taxon>Micromonosporaceae</taxon>
        <taxon>Dactylosporangium</taxon>
    </lineage>
</organism>